<dbReference type="InterPro" id="IPR026444">
    <property type="entry name" value="Secre_tail"/>
</dbReference>
<keyword evidence="1" id="KW-0732">Signal</keyword>
<protein>
    <recommendedName>
        <fullName evidence="2">Secretion system C-terminal sorting domain-containing protein</fullName>
    </recommendedName>
</protein>
<dbReference type="Pfam" id="PF18962">
    <property type="entry name" value="Por_Secre_tail"/>
    <property type="match status" value="1"/>
</dbReference>
<dbReference type="Proteomes" id="UP000192796">
    <property type="component" value="Unassembled WGS sequence"/>
</dbReference>
<dbReference type="NCBIfam" id="TIGR04183">
    <property type="entry name" value="Por_Secre_tail"/>
    <property type="match status" value="1"/>
</dbReference>
<proteinExistence type="predicted"/>
<accession>A0A1V9G208</accession>
<gene>
    <name evidence="3" type="ORF">A3860_18155</name>
</gene>
<reference evidence="3 4" key="1">
    <citation type="submission" date="2016-03" db="EMBL/GenBank/DDBJ databases">
        <title>Niastella vici sp. nov., isolated from farmland soil.</title>
        <authorList>
            <person name="Chen L."/>
            <person name="Wang D."/>
            <person name="Yang S."/>
            <person name="Wang G."/>
        </authorList>
    </citation>
    <scope>NUCLEOTIDE SEQUENCE [LARGE SCALE GENOMIC DNA]</scope>
    <source>
        <strain evidence="3 4">DJ57</strain>
    </source>
</reference>
<evidence type="ECO:0000313" key="4">
    <source>
        <dbReference type="Proteomes" id="UP000192796"/>
    </source>
</evidence>
<dbReference type="RefSeq" id="WP_081146497.1">
    <property type="nucleotide sequence ID" value="NZ_LVYD01000041.1"/>
</dbReference>
<evidence type="ECO:0000256" key="1">
    <source>
        <dbReference type="SAM" id="SignalP"/>
    </source>
</evidence>
<dbReference type="OrthoDB" id="667194at2"/>
<keyword evidence="4" id="KW-1185">Reference proteome</keyword>
<feature type="signal peptide" evidence="1">
    <location>
        <begin position="1"/>
        <end position="19"/>
    </location>
</feature>
<dbReference type="EMBL" id="LVYD01000041">
    <property type="protein sequence ID" value="OQP64685.1"/>
    <property type="molecule type" value="Genomic_DNA"/>
</dbReference>
<dbReference type="STRING" id="1703345.A3860_18155"/>
<name>A0A1V9G208_9BACT</name>
<feature type="chain" id="PRO_5010744358" description="Secretion system C-terminal sorting domain-containing protein" evidence="1">
    <location>
        <begin position="20"/>
        <end position="111"/>
    </location>
</feature>
<feature type="domain" description="Secretion system C-terminal sorting" evidence="2">
    <location>
        <begin position="36"/>
        <end position="102"/>
    </location>
</feature>
<evidence type="ECO:0000259" key="2">
    <source>
        <dbReference type="Pfam" id="PF18962"/>
    </source>
</evidence>
<sequence>MKIFYALSTILLLSLQAKSQDRNPGEDPATTIVKFYPNPATSIITFDFQRGYDKSLNLQIYNFIGKKVQEINNVTPKTTVNLNDFYRGIYIFQLKDKNGKVIDSGKFQVSK</sequence>
<organism evidence="3 4">
    <name type="scientific">Niastella vici</name>
    <dbReference type="NCBI Taxonomy" id="1703345"/>
    <lineage>
        <taxon>Bacteria</taxon>
        <taxon>Pseudomonadati</taxon>
        <taxon>Bacteroidota</taxon>
        <taxon>Chitinophagia</taxon>
        <taxon>Chitinophagales</taxon>
        <taxon>Chitinophagaceae</taxon>
        <taxon>Niastella</taxon>
    </lineage>
</organism>
<dbReference type="AlphaFoldDB" id="A0A1V9G208"/>
<comment type="caution">
    <text evidence="3">The sequence shown here is derived from an EMBL/GenBank/DDBJ whole genome shotgun (WGS) entry which is preliminary data.</text>
</comment>
<evidence type="ECO:0000313" key="3">
    <source>
        <dbReference type="EMBL" id="OQP64685.1"/>
    </source>
</evidence>